<accession>A0A4S8NEN0</accession>
<dbReference type="AlphaFoldDB" id="A0A4S8NEN0"/>
<evidence type="ECO:0000313" key="2">
    <source>
        <dbReference type="Proteomes" id="UP000307087"/>
    </source>
</evidence>
<keyword evidence="2" id="KW-1185">Reference proteome</keyword>
<comment type="caution">
    <text evidence="1">The sequence shown here is derived from an EMBL/GenBank/DDBJ whole genome shotgun (WGS) entry which is preliminary data.</text>
</comment>
<name>A0A4S8NEN0_9ACTN</name>
<dbReference type="Proteomes" id="UP000307087">
    <property type="component" value="Unassembled WGS sequence"/>
</dbReference>
<organism evidence="1 2">
    <name type="scientific">Nocardioides caeni</name>
    <dbReference type="NCBI Taxonomy" id="574700"/>
    <lineage>
        <taxon>Bacteria</taxon>
        <taxon>Bacillati</taxon>
        <taxon>Actinomycetota</taxon>
        <taxon>Actinomycetes</taxon>
        <taxon>Propionibacteriales</taxon>
        <taxon>Nocardioidaceae</taxon>
        <taxon>Nocardioides</taxon>
    </lineage>
</organism>
<dbReference type="Gene3D" id="3.10.129.10">
    <property type="entry name" value="Hotdog Thioesterase"/>
    <property type="match status" value="1"/>
</dbReference>
<dbReference type="SUPFAM" id="SSF54637">
    <property type="entry name" value="Thioesterase/thiol ester dehydrase-isomerase"/>
    <property type="match status" value="1"/>
</dbReference>
<dbReference type="InterPro" id="IPR027961">
    <property type="entry name" value="DUF4442"/>
</dbReference>
<gene>
    <name evidence="1" type="ORF">E9934_08720</name>
</gene>
<reference evidence="1 2" key="1">
    <citation type="journal article" date="2009" name="Int. J. Syst. Evol. Microbiol.">
        <title>Nocardioides caeni sp. nov., isolated from wastewater.</title>
        <authorList>
            <person name="Yoon J.H."/>
            <person name="Kang S.J."/>
            <person name="Park S."/>
            <person name="Kim W."/>
            <person name="Oh T.K."/>
        </authorList>
    </citation>
    <scope>NUCLEOTIDE SEQUENCE [LARGE SCALE GENOMIC DNA]</scope>
    <source>
        <strain evidence="1 2">DSM 23134</strain>
    </source>
</reference>
<dbReference type="InterPro" id="IPR029069">
    <property type="entry name" value="HotDog_dom_sf"/>
</dbReference>
<proteinExistence type="predicted"/>
<dbReference type="EMBL" id="STGW01000004">
    <property type="protein sequence ID" value="THV14725.1"/>
    <property type="molecule type" value="Genomic_DNA"/>
</dbReference>
<protein>
    <submittedName>
        <fullName evidence="1">DUF4442 domain-containing protein</fullName>
    </submittedName>
</protein>
<evidence type="ECO:0000313" key="1">
    <source>
        <dbReference type="EMBL" id="THV14725.1"/>
    </source>
</evidence>
<sequence length="156" mass="16896">MPGGSARLSIVIDLQELTADVRRLIPILDAMQVEIIELDRTTAAARIPAGPNVNHFGMAYAGSLFTVAEVLGGLFPRTSLAAEGGVPLVKRMEIDFLRPAATDVVSRTSITEDEIARILSEYDERGKADFELATEVTDTAGTVVAATRGFYQLRRF</sequence>
<dbReference type="Pfam" id="PF14539">
    <property type="entry name" value="DUF4442"/>
    <property type="match status" value="1"/>
</dbReference>